<dbReference type="eggNOG" id="ENOG502RQ2Z">
    <property type="taxonomic scope" value="Eukaryota"/>
</dbReference>
<keyword evidence="2" id="KW-1185">Reference proteome</keyword>
<dbReference type="AlphaFoldDB" id="C5M2K8"/>
<dbReference type="GeneID" id="8301169"/>
<proteinExistence type="predicted"/>
<reference evidence="1" key="1">
    <citation type="journal article" date="2009" name="Nature">
        <title>Evolution of pathogenicity and sexual reproduction in eight Candida genomes.</title>
        <authorList>
            <person name="Butler G."/>
            <person name="Rasmussen M.D."/>
            <person name="Lin M.F."/>
            <person name="Santos M.A."/>
            <person name="Sakthikumar S."/>
            <person name="Munro C.A."/>
            <person name="Rheinbay E."/>
            <person name="Grabherr M."/>
            <person name="Forche A."/>
            <person name="Reedy J.L."/>
            <person name="Agrafioti I."/>
            <person name="Arnaud M.B."/>
            <person name="Bates S."/>
            <person name="Brown A.J."/>
            <person name="Brunke S."/>
            <person name="Costanzo M.C."/>
            <person name="Fitzpatrick D.A."/>
            <person name="de Groot P.W."/>
            <person name="Harris D."/>
            <person name="Hoyer L.L."/>
            <person name="Hube B."/>
            <person name="Klis F.M."/>
            <person name="Kodira C."/>
            <person name="Lennard N."/>
            <person name="Logue M.E."/>
            <person name="Martin R."/>
            <person name="Neiman A.M."/>
            <person name="Nikolaou E."/>
            <person name="Quail M.A."/>
            <person name="Quinn J."/>
            <person name="Santos M.C."/>
            <person name="Schmitzberger F.F."/>
            <person name="Sherlock G."/>
            <person name="Shah P."/>
            <person name="Silverstein K.A."/>
            <person name="Skrzypek M.S."/>
            <person name="Soll D."/>
            <person name="Staggs R."/>
            <person name="Stansfield I."/>
            <person name="Stumpf M.P."/>
            <person name="Sudbery P.E."/>
            <person name="Srikantha T."/>
            <person name="Zeng Q."/>
            <person name="Berman J."/>
            <person name="Berriman M."/>
            <person name="Heitman J."/>
            <person name="Gow N.A."/>
            <person name="Lorenz M.C."/>
            <person name="Birren B.W."/>
            <person name="Kellis M."/>
            <person name="Cuomo C.A."/>
        </authorList>
    </citation>
    <scope>NUCLEOTIDE SEQUENCE [LARGE SCALE GENOMIC DNA]</scope>
    <source>
        <strain evidence="1">MYA-3404</strain>
    </source>
</reference>
<dbReference type="EMBL" id="GG692395">
    <property type="protein sequence ID" value="EER35558.1"/>
    <property type="molecule type" value="Genomic_DNA"/>
</dbReference>
<evidence type="ECO:0000313" key="1">
    <source>
        <dbReference type="EMBL" id="EER35558.1"/>
    </source>
</evidence>
<dbReference type="OrthoDB" id="4026683at2759"/>
<dbReference type="RefSeq" id="XP_002545516.1">
    <property type="nucleotide sequence ID" value="XM_002545470.1"/>
</dbReference>
<accession>C5M2K8</accession>
<dbReference type="KEGG" id="ctp:CTRG_00297"/>
<gene>
    <name evidence="1" type="ORF">CTRG_00297</name>
</gene>
<name>C5M2K8_CANTT</name>
<dbReference type="VEuPathDB" id="FungiDB:CTRG_00297"/>
<dbReference type="Proteomes" id="UP000002037">
    <property type="component" value="Unassembled WGS sequence"/>
</dbReference>
<evidence type="ECO:0000313" key="2">
    <source>
        <dbReference type="Proteomes" id="UP000002037"/>
    </source>
</evidence>
<organism evidence="1 2">
    <name type="scientific">Candida tropicalis (strain ATCC MYA-3404 / T1)</name>
    <name type="common">Yeast</name>
    <dbReference type="NCBI Taxonomy" id="294747"/>
    <lineage>
        <taxon>Eukaryota</taxon>
        <taxon>Fungi</taxon>
        <taxon>Dikarya</taxon>
        <taxon>Ascomycota</taxon>
        <taxon>Saccharomycotina</taxon>
        <taxon>Pichiomycetes</taxon>
        <taxon>Debaryomycetaceae</taxon>
        <taxon>Candida/Lodderomyces clade</taxon>
        <taxon>Candida</taxon>
    </lineage>
</organism>
<dbReference type="HOGENOM" id="CLU_056751_0_0_1"/>
<sequence>MDIPTDLPPPAYTEKLFDKSSPKIRALISPSQYVQPQYVVSHGIPGWTVVMKKRRAHDGFRVFISEDAFDKFNKFKSNSSDEVTYIQQQGFAIPLFKVIAPLDKDTDPVLTFKKFTPTDNHPFDTDKDFYDYCTVSQIRYSAYTTHILKFKPDPNDARTKFRVYVFSHTILPISDYIYKGVKHRWVEETLSESFNQQQGLRYGFRHTVLQPHQVSLTDNWDGKSNILDSVKRNPYIQGHLSRRFSLSSRYPISEYYGWTTSEVLCGTLERYYPSFSGVRIVDSRGLDKSIEYESILSLQEDDLVIICIASVLKWDKDFRAIIKSLKYGEIKR</sequence>
<reference evidence="1" key="2">
    <citation type="submission" date="2009-06" db="EMBL/GenBank/DDBJ databases">
        <authorList>
            <consortium name="The Broad Institute Genome Sequencing Platform"/>
            <person name="Birren B."/>
            <person name="Lander E."/>
            <person name="Galagan J."/>
            <person name="Nusbaum C."/>
            <person name="Devon K."/>
            <person name="Cuomo C."/>
            <person name="Kellis M."/>
            <person name="Rasmussen M.D."/>
            <person name="Grochow J.A."/>
            <person name="Jaffe D."/>
            <person name="Butler J."/>
            <person name="Alvarez P."/>
            <person name="Gnerre S."/>
            <person name="Grabherr M."/>
            <person name="Kleber M."/>
            <person name="Mauceli E."/>
            <person name="Brockman W."/>
            <person name="MacCallum I.A."/>
            <person name="Rounsley S."/>
            <person name="Young S."/>
            <person name="LaButti K."/>
            <person name="Pushparaj V."/>
            <person name="DeCaprio D."/>
            <person name="Crawford M."/>
            <person name="Koehrsen M."/>
            <person name="Engels R."/>
            <person name="Montgomery P."/>
            <person name="Pearson M."/>
            <person name="Howarth C."/>
            <person name="Larson L."/>
            <person name="Luoma S."/>
            <person name="White J."/>
            <person name="Zeng Q."/>
            <person name="Kodira C."/>
            <person name="Yandava C."/>
            <person name="Alvarado L."/>
            <person name="O'Leary S."/>
            <person name="Soll D.R."/>
            <person name="Srikantha T."/>
        </authorList>
    </citation>
    <scope>NUCLEOTIDE SEQUENCE</scope>
    <source>
        <strain evidence="1">MYA-3404</strain>
    </source>
</reference>
<protein>
    <submittedName>
        <fullName evidence="1">Uncharacterized protein</fullName>
    </submittedName>
</protein>